<sequence>MARPKSLTVAVHKLEAILAPGLRREVSPCTASDIEDTISKANLADTNLPMNQSWIELQALIQRLKKWDHTEEPLLSKDEFSCLIWAAQNEEIFDRLLGAYSKIGQEIAESVEFAQFTQFWDENFSEVLEFHCEALELLRNPGLDALFGSEPKQSHESLQEVPEDKTSDTRDPKSCKMTTDSDNETQKAEEKHKLAMSELKVKLQSPDYRRDRERFTQHRIQFNSGTWIFSEEKFQSWYCSTDNTILCISGLLGMGKRQPASHKRRRLLKLTAKTGKTVLIHGLQEPHNSLLRALLEQFMDQNAVLLSELLNKHLHAYADGIRETEMLQKLVKQAIETRRTTFLVLDGLDEHTHKELDQTRFDSYPSIPLEISAHTEDVRRYCGKCCIEIQEKFGLLPDKREEIAERVAQLSNGNFLHARVLLGHILSYPATNKPGAALWPSRLDSGTMTGV</sequence>
<evidence type="ECO:0000313" key="5">
    <source>
        <dbReference type="Proteomes" id="UP000736672"/>
    </source>
</evidence>
<dbReference type="PANTHER" id="PTHR10039:SF14">
    <property type="entry name" value="NACHT DOMAIN-CONTAINING PROTEIN"/>
    <property type="match status" value="1"/>
</dbReference>
<protein>
    <recommendedName>
        <fullName evidence="3">Nephrocystin 3-like N-terminal domain-containing protein</fullName>
    </recommendedName>
</protein>
<dbReference type="EMBL" id="JAGTJS010000001">
    <property type="protein sequence ID" value="KAH7275902.1"/>
    <property type="molecule type" value="Genomic_DNA"/>
</dbReference>
<keyword evidence="1" id="KW-0677">Repeat</keyword>
<name>A0A9P9REC8_FUSSL</name>
<accession>A0A9P9REC8</accession>
<dbReference type="PANTHER" id="PTHR10039">
    <property type="entry name" value="AMELOGENIN"/>
    <property type="match status" value="1"/>
</dbReference>
<gene>
    <name evidence="4" type="ORF">B0J15DRAFT_557995</name>
</gene>
<evidence type="ECO:0000259" key="3">
    <source>
        <dbReference type="Pfam" id="PF24883"/>
    </source>
</evidence>
<evidence type="ECO:0000256" key="2">
    <source>
        <dbReference type="SAM" id="MobiDB-lite"/>
    </source>
</evidence>
<feature type="region of interest" description="Disordered" evidence="2">
    <location>
        <begin position="149"/>
        <end position="193"/>
    </location>
</feature>
<dbReference type="AlphaFoldDB" id="A0A9P9REC8"/>
<dbReference type="Proteomes" id="UP000736672">
    <property type="component" value="Unassembled WGS sequence"/>
</dbReference>
<feature type="compositionally biased region" description="Basic and acidic residues" evidence="2">
    <location>
        <begin position="152"/>
        <end position="174"/>
    </location>
</feature>
<organism evidence="4 5">
    <name type="scientific">Fusarium solani</name>
    <name type="common">Filamentous fungus</name>
    <dbReference type="NCBI Taxonomy" id="169388"/>
    <lineage>
        <taxon>Eukaryota</taxon>
        <taxon>Fungi</taxon>
        <taxon>Dikarya</taxon>
        <taxon>Ascomycota</taxon>
        <taxon>Pezizomycotina</taxon>
        <taxon>Sordariomycetes</taxon>
        <taxon>Hypocreomycetidae</taxon>
        <taxon>Hypocreales</taxon>
        <taxon>Nectriaceae</taxon>
        <taxon>Fusarium</taxon>
        <taxon>Fusarium solani species complex</taxon>
    </lineage>
</organism>
<evidence type="ECO:0000313" key="4">
    <source>
        <dbReference type="EMBL" id="KAH7275902.1"/>
    </source>
</evidence>
<reference evidence="4" key="1">
    <citation type="journal article" date="2021" name="Nat. Commun.">
        <title>Genetic determinants of endophytism in the Arabidopsis root mycobiome.</title>
        <authorList>
            <person name="Mesny F."/>
            <person name="Miyauchi S."/>
            <person name="Thiergart T."/>
            <person name="Pickel B."/>
            <person name="Atanasova L."/>
            <person name="Karlsson M."/>
            <person name="Huettel B."/>
            <person name="Barry K.W."/>
            <person name="Haridas S."/>
            <person name="Chen C."/>
            <person name="Bauer D."/>
            <person name="Andreopoulos W."/>
            <person name="Pangilinan J."/>
            <person name="LaButti K."/>
            <person name="Riley R."/>
            <person name="Lipzen A."/>
            <person name="Clum A."/>
            <person name="Drula E."/>
            <person name="Henrissat B."/>
            <person name="Kohler A."/>
            <person name="Grigoriev I.V."/>
            <person name="Martin F.M."/>
            <person name="Hacquard S."/>
        </authorList>
    </citation>
    <scope>NUCLEOTIDE SEQUENCE</scope>
    <source>
        <strain evidence="4">FSSC 5 MPI-SDFR-AT-0091</strain>
    </source>
</reference>
<feature type="compositionally biased region" description="Basic and acidic residues" evidence="2">
    <location>
        <begin position="184"/>
        <end position="193"/>
    </location>
</feature>
<keyword evidence="5" id="KW-1185">Reference proteome</keyword>
<dbReference type="Pfam" id="PF24883">
    <property type="entry name" value="NPHP3_N"/>
    <property type="match status" value="1"/>
</dbReference>
<proteinExistence type="predicted"/>
<dbReference type="InterPro" id="IPR056884">
    <property type="entry name" value="NPHP3-like_N"/>
</dbReference>
<comment type="caution">
    <text evidence="4">The sequence shown here is derived from an EMBL/GenBank/DDBJ whole genome shotgun (WGS) entry which is preliminary data.</text>
</comment>
<dbReference type="OrthoDB" id="21416at2759"/>
<feature type="domain" description="Nephrocystin 3-like N-terminal" evidence="3">
    <location>
        <begin position="224"/>
        <end position="354"/>
    </location>
</feature>
<evidence type="ECO:0000256" key="1">
    <source>
        <dbReference type="ARBA" id="ARBA00022737"/>
    </source>
</evidence>